<accession>A0A5P9NFZ4</accession>
<evidence type="ECO:0000256" key="13">
    <source>
        <dbReference type="ARBA" id="ARBA00023204"/>
    </source>
</evidence>
<dbReference type="KEGG" id="halc:EY643_02980"/>
<dbReference type="SUPFAM" id="SSF55945">
    <property type="entry name" value="TATA-box binding protein-like"/>
    <property type="match status" value="1"/>
</dbReference>
<dbReference type="SMART" id="SM00342">
    <property type="entry name" value="HTH_ARAC"/>
    <property type="match status" value="1"/>
</dbReference>
<dbReference type="SUPFAM" id="SSF46689">
    <property type="entry name" value="Homeodomain-like"/>
    <property type="match status" value="2"/>
</dbReference>
<dbReference type="InterPro" id="IPR004026">
    <property type="entry name" value="Ada_DNA_repair_Zn-bd"/>
</dbReference>
<dbReference type="GO" id="GO:0008725">
    <property type="term" value="F:DNA-3-methyladenine glycosylase activity"/>
    <property type="evidence" value="ECO:0007669"/>
    <property type="project" value="TreeGrafter"/>
</dbReference>
<dbReference type="SUPFAM" id="SSF57884">
    <property type="entry name" value="Ada DNA repair protein, N-terminal domain (N-Ada 10)"/>
    <property type="match status" value="1"/>
</dbReference>
<evidence type="ECO:0000256" key="5">
    <source>
        <dbReference type="ARBA" id="ARBA00022679"/>
    </source>
</evidence>
<dbReference type="InterPro" id="IPR003265">
    <property type="entry name" value="HhH-GPD_domain"/>
</dbReference>
<keyword evidence="4" id="KW-0489">Methyltransferase</keyword>
<dbReference type="InterPro" id="IPR018060">
    <property type="entry name" value="HTH_AraC"/>
</dbReference>
<dbReference type="InterPro" id="IPR037046">
    <property type="entry name" value="AlkA_N_sf"/>
</dbReference>
<feature type="domain" description="HTH araC/xylS-type" evidence="14">
    <location>
        <begin position="93"/>
        <end position="191"/>
    </location>
</feature>
<dbReference type="EC" id="3.2.2.21" evidence="3"/>
<dbReference type="PANTHER" id="PTHR43003:SF13">
    <property type="entry name" value="DNA-3-METHYLADENINE GLYCOSYLASE 2"/>
    <property type="match status" value="1"/>
</dbReference>
<dbReference type="Gene3D" id="1.10.1670.10">
    <property type="entry name" value="Helix-hairpin-Helix base-excision DNA repair enzymes (C-terminal)"/>
    <property type="match status" value="1"/>
</dbReference>
<dbReference type="SMART" id="SM00478">
    <property type="entry name" value="ENDO3c"/>
    <property type="match status" value="1"/>
</dbReference>
<evidence type="ECO:0000256" key="8">
    <source>
        <dbReference type="ARBA" id="ARBA00022833"/>
    </source>
</evidence>
<dbReference type="CDD" id="cd00056">
    <property type="entry name" value="ENDO3c"/>
    <property type="match status" value="1"/>
</dbReference>
<dbReference type="GO" id="GO:0006285">
    <property type="term" value="P:base-excision repair, AP site formation"/>
    <property type="evidence" value="ECO:0007669"/>
    <property type="project" value="TreeGrafter"/>
</dbReference>
<dbReference type="GO" id="GO:0032131">
    <property type="term" value="F:alkylated DNA binding"/>
    <property type="evidence" value="ECO:0007669"/>
    <property type="project" value="TreeGrafter"/>
</dbReference>
<dbReference type="Pfam" id="PF06029">
    <property type="entry name" value="AlkA_N"/>
    <property type="match status" value="1"/>
</dbReference>
<keyword evidence="9" id="KW-0805">Transcription regulation</keyword>
<dbReference type="Pfam" id="PF12833">
    <property type="entry name" value="HTH_18"/>
    <property type="match status" value="1"/>
</dbReference>
<dbReference type="GO" id="GO:0005737">
    <property type="term" value="C:cytoplasm"/>
    <property type="evidence" value="ECO:0007669"/>
    <property type="project" value="TreeGrafter"/>
</dbReference>
<dbReference type="FunFam" id="3.40.10.10:FF:000001">
    <property type="entry name" value="DNA-3-methyladenine glycosylase 2"/>
    <property type="match status" value="1"/>
</dbReference>
<gene>
    <name evidence="15" type="ORF">EY643_02980</name>
</gene>
<keyword evidence="11" id="KW-0010">Activator</keyword>
<evidence type="ECO:0000256" key="11">
    <source>
        <dbReference type="ARBA" id="ARBA00023159"/>
    </source>
</evidence>
<dbReference type="RefSeq" id="WP_152660814.1">
    <property type="nucleotide sequence ID" value="NZ_CP036422.1"/>
</dbReference>
<dbReference type="GO" id="GO:0008168">
    <property type="term" value="F:methyltransferase activity"/>
    <property type="evidence" value="ECO:0007669"/>
    <property type="project" value="UniProtKB-KW"/>
</dbReference>
<evidence type="ECO:0000256" key="6">
    <source>
        <dbReference type="ARBA" id="ARBA00022723"/>
    </source>
</evidence>
<comment type="catalytic activity">
    <reaction evidence="1">
        <text>Hydrolysis of alkylated DNA, releasing 3-methyladenine, 3-methylguanine, 7-methylguanine and 7-methyladenine.</text>
        <dbReference type="EC" id="3.2.2.21"/>
    </reaction>
</comment>
<dbReference type="SUPFAM" id="SSF48150">
    <property type="entry name" value="DNA-glycosylase"/>
    <property type="match status" value="1"/>
</dbReference>
<dbReference type="InterPro" id="IPR011257">
    <property type="entry name" value="DNA_glycosylase"/>
</dbReference>
<dbReference type="Gene3D" id="3.30.310.20">
    <property type="entry name" value="DNA-3-methyladenine glycosylase AlkA, N-terminal domain"/>
    <property type="match status" value="1"/>
</dbReference>
<reference evidence="15 16" key="1">
    <citation type="submission" date="2019-02" db="EMBL/GenBank/DDBJ databases">
        <authorList>
            <person name="Li S.-H."/>
        </authorList>
    </citation>
    <scope>NUCLEOTIDE SEQUENCE [LARGE SCALE GENOMIC DNA]</scope>
    <source>
        <strain evidence="15 16">IMCC14385</strain>
    </source>
</reference>
<dbReference type="GO" id="GO:0032259">
    <property type="term" value="P:methylation"/>
    <property type="evidence" value="ECO:0007669"/>
    <property type="project" value="UniProtKB-KW"/>
</dbReference>
<dbReference type="AlphaFoldDB" id="A0A5P9NFZ4"/>
<keyword evidence="7" id="KW-0227">DNA damage</keyword>
<name>A0A5P9NFZ4_9GAMM</name>
<dbReference type="GO" id="GO:0043565">
    <property type="term" value="F:sequence-specific DNA binding"/>
    <property type="evidence" value="ECO:0007669"/>
    <property type="project" value="InterPro"/>
</dbReference>
<keyword evidence="8" id="KW-0862">Zinc</keyword>
<dbReference type="Proteomes" id="UP000326287">
    <property type="component" value="Chromosome"/>
</dbReference>
<keyword evidence="16" id="KW-1185">Reference proteome</keyword>
<dbReference type="Gene3D" id="1.10.340.30">
    <property type="entry name" value="Hypothetical protein, domain 2"/>
    <property type="match status" value="1"/>
</dbReference>
<evidence type="ECO:0000256" key="10">
    <source>
        <dbReference type="ARBA" id="ARBA00023125"/>
    </source>
</evidence>
<dbReference type="Gene3D" id="3.40.10.10">
    <property type="entry name" value="DNA Methylphosphotriester Repair Domain"/>
    <property type="match status" value="1"/>
</dbReference>
<evidence type="ECO:0000256" key="2">
    <source>
        <dbReference type="ARBA" id="ARBA00001947"/>
    </source>
</evidence>
<dbReference type="GO" id="GO:0006307">
    <property type="term" value="P:DNA alkylation repair"/>
    <property type="evidence" value="ECO:0007669"/>
    <property type="project" value="TreeGrafter"/>
</dbReference>
<keyword evidence="5" id="KW-0808">Transferase</keyword>
<protein>
    <recommendedName>
        <fullName evidence="3">DNA-3-methyladenine glycosylase II</fullName>
        <ecNumber evidence="3">3.2.2.21</ecNumber>
    </recommendedName>
</protein>
<evidence type="ECO:0000256" key="1">
    <source>
        <dbReference type="ARBA" id="ARBA00000086"/>
    </source>
</evidence>
<dbReference type="Pfam" id="PF02805">
    <property type="entry name" value="Ada_Zn_binding"/>
    <property type="match status" value="1"/>
</dbReference>
<dbReference type="EMBL" id="CP036422">
    <property type="protein sequence ID" value="QFU74702.1"/>
    <property type="molecule type" value="Genomic_DNA"/>
</dbReference>
<proteinExistence type="predicted"/>
<evidence type="ECO:0000256" key="7">
    <source>
        <dbReference type="ARBA" id="ARBA00022763"/>
    </source>
</evidence>
<dbReference type="InterPro" id="IPR023170">
    <property type="entry name" value="HhH_base_excis_C"/>
</dbReference>
<keyword evidence="12" id="KW-0804">Transcription</keyword>
<evidence type="ECO:0000256" key="9">
    <source>
        <dbReference type="ARBA" id="ARBA00023015"/>
    </source>
</evidence>
<comment type="cofactor">
    <cofactor evidence="2">
        <name>Zn(2+)</name>
        <dbReference type="ChEBI" id="CHEBI:29105"/>
    </cofactor>
</comment>
<dbReference type="InterPro" id="IPR035451">
    <property type="entry name" value="Ada-like_dom_sf"/>
</dbReference>
<dbReference type="OrthoDB" id="9811249at2"/>
<evidence type="ECO:0000313" key="16">
    <source>
        <dbReference type="Proteomes" id="UP000326287"/>
    </source>
</evidence>
<dbReference type="PANTHER" id="PTHR43003">
    <property type="entry name" value="DNA-3-METHYLADENINE GLYCOSYLASE"/>
    <property type="match status" value="1"/>
</dbReference>
<dbReference type="PROSITE" id="PS01124">
    <property type="entry name" value="HTH_ARAC_FAMILY_2"/>
    <property type="match status" value="1"/>
</dbReference>
<sequence>MELLSANSLDQQTCRRARLARDPRFDGEFFLAVRTTGIYCRPICPARPPAEKNVSYYRLASQAADAGYRPCLRCRPESAPGSPAWEGTTTTVDRALNLIREGALDHGSLADLAGRLGIGERYLRKLFEQELGVSPQAVAFNQRLLFAKKLLAETDMAITEIAFASGFGSVRRFNSALQEHFRLTPTQLRGRGKRGSADGTITLQLQYRPPYDWHGVIDFFAHHEITAIEHVSANSFRRHFLSCGKPAWLEVRPVKNRPALALTVDLPDHRELRSLVQRVRRMFDLDANPDIIQQSLGTSTELQPLLAQSPGSRSPGHWSLFEASVRAIVGQQVSTVAARSICSRFASACSTGEQPTFPTAAGLAALEDSEFPMPGRRRETLQALCTAFSGREDQLTLTDLASFKGVGPWTVAMAAIRGAGEPDVFPLGDLGLVKAWEALGGEKNALKTDCEQWSPWRSYAANLLWRSLSQ</sequence>
<keyword evidence="10" id="KW-0238">DNA-binding</keyword>
<keyword evidence="6" id="KW-0479">Metal-binding</keyword>
<dbReference type="InterPro" id="IPR051912">
    <property type="entry name" value="Alkylbase_DNA_Glycosylase/TA"/>
</dbReference>
<evidence type="ECO:0000259" key="14">
    <source>
        <dbReference type="PROSITE" id="PS01124"/>
    </source>
</evidence>
<keyword evidence="13" id="KW-0234">DNA repair</keyword>
<dbReference type="GO" id="GO:0043916">
    <property type="term" value="F:DNA-7-methylguanine glycosylase activity"/>
    <property type="evidence" value="ECO:0007669"/>
    <property type="project" value="TreeGrafter"/>
</dbReference>
<dbReference type="GO" id="GO:0003700">
    <property type="term" value="F:DNA-binding transcription factor activity"/>
    <property type="evidence" value="ECO:0007669"/>
    <property type="project" value="InterPro"/>
</dbReference>
<organism evidence="15 16">
    <name type="scientific">Halioglobus maricola</name>
    <dbReference type="NCBI Taxonomy" id="2601894"/>
    <lineage>
        <taxon>Bacteria</taxon>
        <taxon>Pseudomonadati</taxon>
        <taxon>Pseudomonadota</taxon>
        <taxon>Gammaproteobacteria</taxon>
        <taxon>Cellvibrionales</taxon>
        <taxon>Halieaceae</taxon>
        <taxon>Halioglobus</taxon>
    </lineage>
</organism>
<evidence type="ECO:0000256" key="12">
    <source>
        <dbReference type="ARBA" id="ARBA00023163"/>
    </source>
</evidence>
<dbReference type="GO" id="GO:0032993">
    <property type="term" value="C:protein-DNA complex"/>
    <property type="evidence" value="ECO:0007669"/>
    <property type="project" value="TreeGrafter"/>
</dbReference>
<dbReference type="Gene3D" id="1.10.10.60">
    <property type="entry name" value="Homeodomain-like"/>
    <property type="match status" value="1"/>
</dbReference>
<evidence type="ECO:0000313" key="15">
    <source>
        <dbReference type="EMBL" id="QFU74702.1"/>
    </source>
</evidence>
<dbReference type="InterPro" id="IPR009057">
    <property type="entry name" value="Homeodomain-like_sf"/>
</dbReference>
<dbReference type="SMART" id="SM01009">
    <property type="entry name" value="AlkA_N"/>
    <property type="match status" value="1"/>
</dbReference>
<dbReference type="GO" id="GO:0008270">
    <property type="term" value="F:zinc ion binding"/>
    <property type="evidence" value="ECO:0007669"/>
    <property type="project" value="InterPro"/>
</dbReference>
<dbReference type="InterPro" id="IPR010316">
    <property type="entry name" value="AlkA_N"/>
</dbReference>
<evidence type="ECO:0000256" key="4">
    <source>
        <dbReference type="ARBA" id="ARBA00022603"/>
    </source>
</evidence>
<evidence type="ECO:0000256" key="3">
    <source>
        <dbReference type="ARBA" id="ARBA00012000"/>
    </source>
</evidence>